<dbReference type="InterPro" id="IPR010208">
    <property type="entry name" value="Ion_transpt_RnfC/RsxC"/>
</dbReference>
<evidence type="ECO:0000256" key="5">
    <source>
        <dbReference type="ARBA" id="ARBA00022982"/>
    </source>
</evidence>
<keyword evidence="2" id="KW-0004">4Fe-4S</keyword>
<keyword evidence="10" id="KW-1185">Reference proteome</keyword>
<dbReference type="Pfam" id="PF10531">
    <property type="entry name" value="SLBB"/>
    <property type="match status" value="1"/>
</dbReference>
<evidence type="ECO:0000256" key="4">
    <source>
        <dbReference type="ARBA" id="ARBA00022737"/>
    </source>
</evidence>
<evidence type="ECO:0000259" key="8">
    <source>
        <dbReference type="PROSITE" id="PS51379"/>
    </source>
</evidence>
<dbReference type="SUPFAM" id="SSF142984">
    <property type="entry name" value="Nqo1 middle domain-like"/>
    <property type="match status" value="1"/>
</dbReference>
<keyword evidence="4" id="KW-0677">Repeat</keyword>
<evidence type="ECO:0000256" key="6">
    <source>
        <dbReference type="ARBA" id="ARBA00023004"/>
    </source>
</evidence>
<dbReference type="PROSITE" id="PS51379">
    <property type="entry name" value="4FE4S_FER_2"/>
    <property type="match status" value="1"/>
</dbReference>
<evidence type="ECO:0000256" key="7">
    <source>
        <dbReference type="ARBA" id="ARBA00023014"/>
    </source>
</evidence>
<keyword evidence="3" id="KW-0479">Metal-binding</keyword>
<dbReference type="Proteomes" id="UP001628192">
    <property type="component" value="Unassembled WGS sequence"/>
</dbReference>
<dbReference type="Gene3D" id="3.40.50.11540">
    <property type="entry name" value="NADH-ubiquinone oxidoreductase 51kDa subunit"/>
    <property type="match status" value="1"/>
</dbReference>
<keyword evidence="7" id="KW-0411">Iron-sulfur</keyword>
<dbReference type="InterPro" id="IPR019554">
    <property type="entry name" value="Soluble_ligand-bd"/>
</dbReference>
<dbReference type="EMBL" id="BAAFSG010000001">
    <property type="protein sequence ID" value="GAB1253480.1"/>
    <property type="molecule type" value="Genomic_DNA"/>
</dbReference>
<organism evidence="9 10">
    <name type="scientific">Desulfovibrio falkowii</name>
    <dbReference type="NCBI Taxonomy" id="3136602"/>
    <lineage>
        <taxon>Bacteria</taxon>
        <taxon>Pseudomonadati</taxon>
        <taxon>Thermodesulfobacteriota</taxon>
        <taxon>Desulfovibrionia</taxon>
        <taxon>Desulfovibrionales</taxon>
        <taxon>Desulfovibrionaceae</taxon>
        <taxon>Desulfovibrio</taxon>
    </lineage>
</organism>
<dbReference type="InterPro" id="IPR011538">
    <property type="entry name" value="Nuo51_FMN-bd"/>
</dbReference>
<evidence type="ECO:0000313" key="9">
    <source>
        <dbReference type="EMBL" id="GAB1253480.1"/>
    </source>
</evidence>
<keyword evidence="5" id="KW-0249">Electron transport</keyword>
<dbReference type="SUPFAM" id="SSF142019">
    <property type="entry name" value="Nqo1 FMN-binding domain-like"/>
    <property type="match status" value="1"/>
</dbReference>
<dbReference type="InterPro" id="IPR037225">
    <property type="entry name" value="Nuo51_FMN-bd_sf"/>
</dbReference>
<dbReference type="Pfam" id="PF13534">
    <property type="entry name" value="Fer4_17"/>
    <property type="match status" value="1"/>
</dbReference>
<proteinExistence type="predicted"/>
<accession>A0ABQ0E6V8</accession>
<reference evidence="9 10" key="1">
    <citation type="journal article" date="2025" name="Int. J. Syst. Evol. Microbiol.">
        <title>Desulfovibrio falkowii sp. nov., Porphyromonas miyakawae sp. nov., Mediterraneibacter flintii sp. nov. and Owariibacterium komagatae gen. nov., sp. nov., isolated from human faeces.</title>
        <authorList>
            <person name="Hamaguchi T."/>
            <person name="Ohara M."/>
            <person name="Hisatomi A."/>
            <person name="Sekiguchi K."/>
            <person name="Takeda J.I."/>
            <person name="Ueyama J."/>
            <person name="Ito M."/>
            <person name="Nishiwaki H."/>
            <person name="Ogi T."/>
            <person name="Hirayama M."/>
            <person name="Ohkuma M."/>
            <person name="Sakamoto M."/>
            <person name="Ohno K."/>
        </authorList>
    </citation>
    <scope>NUCLEOTIDE SEQUENCE [LARGE SCALE GENOMIC DNA]</scope>
    <source>
        <strain evidence="9 10">13CB8C</strain>
    </source>
</reference>
<dbReference type="PIRSF" id="PIRSF036408">
    <property type="entry name" value="PduS_prd"/>
    <property type="match status" value="1"/>
</dbReference>
<keyword evidence="6" id="KW-0408">Iron</keyword>
<dbReference type="InterPro" id="IPR026902">
    <property type="entry name" value="RnfC_N"/>
</dbReference>
<name>A0ABQ0E6V8_9BACT</name>
<evidence type="ECO:0000313" key="10">
    <source>
        <dbReference type="Proteomes" id="UP001628192"/>
    </source>
</evidence>
<keyword evidence="1" id="KW-0813">Transport</keyword>
<dbReference type="PANTHER" id="PTHR43034">
    <property type="entry name" value="ION-TRANSLOCATING OXIDOREDUCTASE COMPLEX SUBUNIT C"/>
    <property type="match status" value="1"/>
</dbReference>
<evidence type="ECO:0000256" key="1">
    <source>
        <dbReference type="ARBA" id="ARBA00022448"/>
    </source>
</evidence>
<dbReference type="Pfam" id="PF01512">
    <property type="entry name" value="Complex1_51K"/>
    <property type="match status" value="1"/>
</dbReference>
<protein>
    <submittedName>
        <fullName evidence="9">4Fe-4S dicluster domain-containing protein</fullName>
    </submittedName>
</protein>
<dbReference type="InterPro" id="IPR017896">
    <property type="entry name" value="4Fe4S_Fe-S-bd"/>
</dbReference>
<sequence length="453" mass="48625">MMKCSKITREETMGKAIVDAIRQAGVVGAGGAGLPTHVKADATAQTVLVNGASCEPLLMSDPYLMEEQVDVMLRGLEAMMDCTGANRGVVCLKGKHAAAMKSVREAVARRGQGRLEAFEMGDFYPAGDEQVMVYEVLGGIVPERGIPLQIGAVVSNVESLFNIAHALDGKPVTHRYLTVGCEVVRPMVVRVPVGTRVAEVLNFAGGTTISEYRVVDGGPMMGRVLPDADQPVTKTTSGLLVLPPDHNVVNRKVMDPHVVKRLTNTVCCQCSQCTDLCPRNLLGHKLHPHKLMRVLDGQTISNPVAKEALLCSECGICEKFACPMGLSPREVNAMLKQELMKAGIKWEYDGRPLATSRFREERRIPTSRLVSRLGLADYEAHPPFAGDFEPTEVRIPLKQHIGAPALSVVSVGQSVNVGDLIGEIPEGAMGARVHASIKGTVSAVENGIITIKA</sequence>
<feature type="domain" description="4Fe-4S ferredoxin-type" evidence="8">
    <location>
        <begin position="301"/>
        <end position="332"/>
    </location>
</feature>
<gene>
    <name evidence="9" type="ORF">Defa_09670</name>
</gene>
<dbReference type="SUPFAM" id="SSF46548">
    <property type="entry name" value="alpha-helical ferredoxin"/>
    <property type="match status" value="1"/>
</dbReference>
<dbReference type="Pfam" id="PF13375">
    <property type="entry name" value="RnfC_N"/>
    <property type="match status" value="1"/>
</dbReference>
<dbReference type="InterPro" id="IPR017054">
    <property type="entry name" value="PduS"/>
</dbReference>
<evidence type="ECO:0000256" key="3">
    <source>
        <dbReference type="ARBA" id="ARBA00022723"/>
    </source>
</evidence>
<dbReference type="PANTHER" id="PTHR43034:SF2">
    <property type="entry name" value="ION-TRANSLOCATING OXIDOREDUCTASE COMPLEX SUBUNIT C"/>
    <property type="match status" value="1"/>
</dbReference>
<evidence type="ECO:0000256" key="2">
    <source>
        <dbReference type="ARBA" id="ARBA00022485"/>
    </source>
</evidence>
<comment type="caution">
    <text evidence="9">The sequence shown here is derived from an EMBL/GenBank/DDBJ whole genome shotgun (WGS) entry which is preliminary data.</text>
</comment>